<dbReference type="AlphaFoldDB" id="A0A915J7E1"/>
<keyword evidence="1" id="KW-0472">Membrane</keyword>
<dbReference type="Proteomes" id="UP000887565">
    <property type="component" value="Unplaced"/>
</dbReference>
<sequence length="135" mass="14905">MKLATISSFSGQTENNFVCLTAAKFNQKTFGTFLNGGDRSSNNNNNKSKKSIIACGQSTTITGSKMIRNHSTTNGNECALMKDTTDKKISIGATSSISSERSDIVDYKYHLIIFLIVIILFVIWAIVFFSFITRL</sequence>
<keyword evidence="2" id="KW-1185">Reference proteome</keyword>
<keyword evidence="1" id="KW-1133">Transmembrane helix</keyword>
<feature type="transmembrane region" description="Helical" evidence="1">
    <location>
        <begin position="111"/>
        <end position="132"/>
    </location>
</feature>
<proteinExistence type="predicted"/>
<protein>
    <submittedName>
        <fullName evidence="3">Uncharacterized protein</fullName>
    </submittedName>
</protein>
<evidence type="ECO:0000313" key="3">
    <source>
        <dbReference type="WBParaSite" id="nRc.2.0.1.t21663-RA"/>
    </source>
</evidence>
<accession>A0A915J7E1</accession>
<organism evidence="2 3">
    <name type="scientific">Romanomermis culicivorax</name>
    <name type="common">Nematode worm</name>
    <dbReference type="NCBI Taxonomy" id="13658"/>
    <lineage>
        <taxon>Eukaryota</taxon>
        <taxon>Metazoa</taxon>
        <taxon>Ecdysozoa</taxon>
        <taxon>Nematoda</taxon>
        <taxon>Enoplea</taxon>
        <taxon>Dorylaimia</taxon>
        <taxon>Mermithida</taxon>
        <taxon>Mermithoidea</taxon>
        <taxon>Mermithidae</taxon>
        <taxon>Romanomermis</taxon>
    </lineage>
</organism>
<reference evidence="3" key="1">
    <citation type="submission" date="2022-11" db="UniProtKB">
        <authorList>
            <consortium name="WormBaseParasite"/>
        </authorList>
    </citation>
    <scope>IDENTIFICATION</scope>
</reference>
<keyword evidence="1" id="KW-0812">Transmembrane</keyword>
<name>A0A915J7E1_ROMCU</name>
<evidence type="ECO:0000256" key="1">
    <source>
        <dbReference type="SAM" id="Phobius"/>
    </source>
</evidence>
<evidence type="ECO:0000313" key="2">
    <source>
        <dbReference type="Proteomes" id="UP000887565"/>
    </source>
</evidence>
<dbReference type="WBParaSite" id="nRc.2.0.1.t21663-RA">
    <property type="protein sequence ID" value="nRc.2.0.1.t21663-RA"/>
    <property type="gene ID" value="nRc.2.0.1.g21663"/>
</dbReference>